<evidence type="ECO:0000313" key="4">
    <source>
        <dbReference type="EMBL" id="EMB31663.1"/>
    </source>
</evidence>
<dbReference type="InterPro" id="IPR052016">
    <property type="entry name" value="Bact_Sigma-Reg"/>
</dbReference>
<organism evidence="4">
    <name type="scientific">Treponema denticola H-22</name>
    <dbReference type="NCBI Taxonomy" id="999432"/>
    <lineage>
        <taxon>Bacteria</taxon>
        <taxon>Pseudomonadati</taxon>
        <taxon>Spirochaetota</taxon>
        <taxon>Spirochaetia</taxon>
        <taxon>Spirochaetales</taxon>
        <taxon>Treponemataceae</taxon>
        <taxon>Treponema</taxon>
    </lineage>
</organism>
<feature type="transmembrane region" description="Helical" evidence="2">
    <location>
        <begin position="61"/>
        <end position="82"/>
    </location>
</feature>
<dbReference type="Proteomes" id="UP000011705">
    <property type="component" value="Chromosome"/>
</dbReference>
<accession>A0A0E2E4L3</accession>
<feature type="transmembrane region" description="Helical" evidence="2">
    <location>
        <begin position="142"/>
        <end position="164"/>
    </location>
</feature>
<dbReference type="Pfam" id="PF07228">
    <property type="entry name" value="SpoIIE"/>
    <property type="match status" value="1"/>
</dbReference>
<dbReference type="InterPro" id="IPR036457">
    <property type="entry name" value="PPM-type-like_dom_sf"/>
</dbReference>
<feature type="transmembrane region" description="Helical" evidence="2">
    <location>
        <begin position="176"/>
        <end position="195"/>
    </location>
</feature>
<dbReference type="PATRIC" id="fig|999432.5.peg.2123"/>
<feature type="transmembrane region" description="Helical" evidence="2">
    <location>
        <begin position="32"/>
        <end position="55"/>
    </location>
</feature>
<feature type="domain" description="PPM-type phosphatase" evidence="3">
    <location>
        <begin position="489"/>
        <end position="707"/>
    </location>
</feature>
<evidence type="ECO:0000256" key="2">
    <source>
        <dbReference type="SAM" id="Phobius"/>
    </source>
</evidence>
<keyword evidence="2" id="KW-0472">Membrane</keyword>
<feature type="transmembrane region" description="Helical" evidence="2">
    <location>
        <begin position="435"/>
        <end position="454"/>
    </location>
</feature>
<dbReference type="PANTHER" id="PTHR43156:SF2">
    <property type="entry name" value="STAGE II SPORULATION PROTEIN E"/>
    <property type="match status" value="1"/>
</dbReference>
<feature type="transmembrane region" description="Helical" evidence="2">
    <location>
        <begin position="264"/>
        <end position="285"/>
    </location>
</feature>
<keyword evidence="1" id="KW-0378">Hydrolase</keyword>
<dbReference type="RefSeq" id="WP_002685433.1">
    <property type="nucleotide sequence ID" value="NZ_CM001795.1"/>
</dbReference>
<feature type="transmembrane region" description="Helical" evidence="2">
    <location>
        <begin position="103"/>
        <end position="122"/>
    </location>
</feature>
<dbReference type="AlphaFoldDB" id="A0A0E2E4L3"/>
<keyword evidence="2" id="KW-1133">Transmembrane helix</keyword>
<keyword evidence="2" id="KW-0812">Transmembrane</keyword>
<dbReference type="PANTHER" id="PTHR43156">
    <property type="entry name" value="STAGE II SPORULATION PROTEIN E-RELATED"/>
    <property type="match status" value="1"/>
</dbReference>
<dbReference type="Gene3D" id="3.60.40.10">
    <property type="entry name" value="PPM-type phosphatase domain"/>
    <property type="match status" value="1"/>
</dbReference>
<reference evidence="4" key="1">
    <citation type="submission" date="2012-01" db="EMBL/GenBank/DDBJ databases">
        <title>The Genome Sequence of Treponema denticola H-22.</title>
        <authorList>
            <consortium name="The Broad Institute Genome Sequencing Platform"/>
            <person name="Earl A."/>
            <person name="Ward D."/>
            <person name="Feldgarden M."/>
            <person name="Gevers D."/>
            <person name="Blanton J.M."/>
            <person name="Fenno C.J."/>
            <person name="Baranova O.V."/>
            <person name="Mathney J."/>
            <person name="Dewhirst F.E."/>
            <person name="Izard J."/>
            <person name="Young S.K."/>
            <person name="Zeng Q."/>
            <person name="Gargeya S."/>
            <person name="Fitzgerald M."/>
            <person name="Haas B."/>
            <person name="Abouelleil A."/>
            <person name="Alvarado L."/>
            <person name="Arachchi H.M."/>
            <person name="Berlin A."/>
            <person name="Chapman S.B."/>
            <person name="Gearin G."/>
            <person name="Goldberg J."/>
            <person name="Griggs A."/>
            <person name="Gujja S."/>
            <person name="Hansen M."/>
            <person name="Heiman D."/>
            <person name="Howarth C."/>
            <person name="Larimer J."/>
            <person name="Lui A."/>
            <person name="MacDonald P.J.P."/>
            <person name="McCowen C."/>
            <person name="Montmayeur A."/>
            <person name="Murphy C."/>
            <person name="Neiman D."/>
            <person name="Pearson M."/>
            <person name="Priest M."/>
            <person name="Roberts A."/>
            <person name="Saif S."/>
            <person name="Shea T."/>
            <person name="Sisk P."/>
            <person name="Stolte C."/>
            <person name="Sykes S."/>
            <person name="Wortman J."/>
            <person name="Nusbaum C."/>
            <person name="Birren B."/>
        </authorList>
    </citation>
    <scope>NUCLEOTIDE SEQUENCE [LARGE SCALE GENOMIC DNA]</scope>
    <source>
        <strain evidence="4">H-22</strain>
    </source>
</reference>
<comment type="caution">
    <text evidence="4">The sequence shown here is derived from an EMBL/GenBank/DDBJ whole genome shotgun (WGS) entry which is preliminary data.</text>
</comment>
<name>A0A0E2E4L3_TREDN</name>
<dbReference type="SMART" id="SM00331">
    <property type="entry name" value="PP2C_SIG"/>
    <property type="match status" value="1"/>
</dbReference>
<protein>
    <recommendedName>
        <fullName evidence="3">PPM-type phosphatase domain-containing protein</fullName>
    </recommendedName>
</protein>
<dbReference type="HOGENOM" id="CLU_023575_0_0_12"/>
<evidence type="ECO:0000256" key="1">
    <source>
        <dbReference type="ARBA" id="ARBA00022801"/>
    </source>
</evidence>
<dbReference type="EMBL" id="AGDV01000020">
    <property type="protein sequence ID" value="EMB31663.1"/>
    <property type="molecule type" value="Genomic_DNA"/>
</dbReference>
<dbReference type="InterPro" id="IPR001932">
    <property type="entry name" value="PPM-type_phosphatase-like_dom"/>
</dbReference>
<evidence type="ECO:0000259" key="3">
    <source>
        <dbReference type="SMART" id="SM00331"/>
    </source>
</evidence>
<gene>
    <name evidence="4" type="ORF">HMPREF9726_02043</name>
</gene>
<sequence length="708" mass="81166">MGLIVFEFFFLVVLTILAISLIFKEEPYARGLFMVAGMTVITTLLFLTLILALYFNFSGVVFIISKIFMIGMVSISFFTLQFTVKMPYFERKKNVSFTVFNGILHLGIAAFVIFFVKGFFWNPLSGFKFTSVMIAGNPASDIFERIVLLVVPVLAMLISIYKVFKEESIIYRQQMIIYFLALIFSVIIWSFVYYLSTIFSWAIAITPFGYLLLLFFASFGFSTSMVYDRKQLFLALLRFLVFILVFAAVTGYWASWVLTYVRNFYLQVVLLIVGALIFLAIRNFVSQRFKWLLGDTSEYAKAIEEKLQQVDYTKGREKVMEDFSNILLDQLNADSINILIAGENEILEPVYSTLNVTSTFDAAQPIFKFLLNENIQVIMRSQVLTNPVFSDVRSELIGFMNRMYAEILICVREGQKLIGVISISSKKRKEAYTTYDFDVLNSLYSYFFLVVYYLRNIAKQDIVLILDREIEMSDQIIGSIQKNIDIVEKKVIDVDSVAFSAHQLGGDFTDFIRLSEDRYLFLIGDVSGKGLSASMSMVILKSVLHTYLSETPDFKELVIKINTFIKENLPKGTFLAGLFGIIDFKTTTIYYLNCGIPLMSMYIDSYKNVIEIQGEGRVLGFVKNIRPFLKVRKITMNRNDIIVFTTDGLLDSKNLKGDKFGNDRVSRLIAVNRTKSAKEISNAIYKTFLDYIAHEIEDDITIMTFKHI</sequence>
<feature type="transmembrane region" description="Helical" evidence="2">
    <location>
        <begin position="201"/>
        <end position="221"/>
    </location>
</feature>
<dbReference type="GO" id="GO:0016791">
    <property type="term" value="F:phosphatase activity"/>
    <property type="evidence" value="ECO:0007669"/>
    <property type="project" value="TreeGrafter"/>
</dbReference>
<proteinExistence type="predicted"/>
<feature type="transmembrane region" description="Helical" evidence="2">
    <location>
        <begin position="233"/>
        <end position="258"/>
    </location>
</feature>
<feature type="transmembrane region" description="Helical" evidence="2">
    <location>
        <begin position="6"/>
        <end position="23"/>
    </location>
</feature>